<dbReference type="InterPro" id="IPR019088">
    <property type="entry name" value="CHP02186-rel_TM"/>
</dbReference>
<name>A0A8J6NZ08_9BACT</name>
<evidence type="ECO:0000256" key="2">
    <source>
        <dbReference type="SAM" id="SignalP"/>
    </source>
</evidence>
<accession>A0A8J6NZ08</accession>
<proteinExistence type="predicted"/>
<evidence type="ECO:0000313" key="4">
    <source>
        <dbReference type="Proteomes" id="UP000603434"/>
    </source>
</evidence>
<feature type="chain" id="PRO_5035190453" evidence="2">
    <location>
        <begin position="25"/>
        <end position="262"/>
    </location>
</feature>
<dbReference type="Proteomes" id="UP000603434">
    <property type="component" value="Unassembled WGS sequence"/>
</dbReference>
<keyword evidence="1" id="KW-0812">Transmembrane</keyword>
<comment type="caution">
    <text evidence="3">The sequence shown here is derived from an EMBL/GenBank/DDBJ whole genome shotgun (WGS) entry which is preliminary data.</text>
</comment>
<reference evidence="3 4" key="1">
    <citation type="submission" date="2020-08" db="EMBL/GenBank/DDBJ databases">
        <title>Bridging the membrane lipid divide: bacteria of the FCB group superphylum have the potential to synthesize archaeal ether lipids.</title>
        <authorList>
            <person name="Villanueva L."/>
            <person name="Von Meijenfeldt F.A.B."/>
            <person name="Westbye A.B."/>
            <person name="Yadav S."/>
            <person name="Hopmans E.C."/>
            <person name="Dutilh B.E."/>
            <person name="Sinninghe Damste J.S."/>
        </authorList>
    </citation>
    <scope>NUCLEOTIDE SEQUENCE [LARGE SCALE GENOMIC DNA]</scope>
    <source>
        <strain evidence="3">NIOZ-UU30</strain>
    </source>
</reference>
<dbReference type="AlphaFoldDB" id="A0A8J6NZ08"/>
<keyword evidence="1" id="KW-0472">Membrane</keyword>
<dbReference type="EMBL" id="JACNJH010000279">
    <property type="protein sequence ID" value="MBC8363253.1"/>
    <property type="molecule type" value="Genomic_DNA"/>
</dbReference>
<keyword evidence="1" id="KW-1133">Transmembrane helix</keyword>
<protein>
    <submittedName>
        <fullName evidence="3">TIGR02186 family protein</fullName>
    </submittedName>
</protein>
<organism evidence="3 4">
    <name type="scientific">Candidatus Desulfatibia profunda</name>
    <dbReference type="NCBI Taxonomy" id="2841695"/>
    <lineage>
        <taxon>Bacteria</taxon>
        <taxon>Pseudomonadati</taxon>
        <taxon>Thermodesulfobacteriota</taxon>
        <taxon>Desulfobacteria</taxon>
        <taxon>Desulfobacterales</taxon>
        <taxon>Desulfobacterales incertae sedis</taxon>
        <taxon>Candidatus Desulfatibia</taxon>
    </lineage>
</organism>
<feature type="signal peptide" evidence="2">
    <location>
        <begin position="1"/>
        <end position="24"/>
    </location>
</feature>
<keyword evidence="2" id="KW-0732">Signal</keyword>
<evidence type="ECO:0000313" key="3">
    <source>
        <dbReference type="EMBL" id="MBC8363253.1"/>
    </source>
</evidence>
<gene>
    <name evidence="3" type="ORF">H8E23_17865</name>
</gene>
<dbReference type="Pfam" id="PF09608">
    <property type="entry name" value="Alph_Pro_TM"/>
    <property type="match status" value="1"/>
</dbReference>
<feature type="transmembrane region" description="Helical" evidence="1">
    <location>
        <begin position="235"/>
        <end position="255"/>
    </location>
</feature>
<sequence length="262" mass="28779">MVKKKASILTVFVLLGLLWHPLPADPATSLTTKLEPNVILIGSFFNGISISVSGQVSAESEVLVILKGRTEDLTLKKKGRVLGVLWMNLGEVTFQQVPKIYLLYTSKGLDEFARSNREQWEQLGIGLESFKRKTEITPLLEEKDSLIQEFLKLKQSQGLYAGCQGAVHFENIDGKWKSYEAAVRVPARIAPGEYEVDVLELHAGTVVATTIEQLKVKEEGLPAILANLAFKHGTLYGILAVLIAIGAGLLMDFFFGQSKGAH</sequence>
<evidence type="ECO:0000256" key="1">
    <source>
        <dbReference type="SAM" id="Phobius"/>
    </source>
</evidence>